<name>A0A4U5TRL9_9FLAO</name>
<dbReference type="EMBL" id="SWMU01000002">
    <property type="protein sequence ID" value="TKS56642.1"/>
    <property type="molecule type" value="Genomic_DNA"/>
</dbReference>
<dbReference type="SUPFAM" id="SSF53448">
    <property type="entry name" value="Nucleotide-diphospho-sugar transferases"/>
    <property type="match status" value="1"/>
</dbReference>
<dbReference type="OrthoDB" id="9771846at2"/>
<comment type="caution">
    <text evidence="2">The sequence shown here is derived from an EMBL/GenBank/DDBJ whole genome shotgun (WGS) entry which is preliminary data.</text>
</comment>
<dbReference type="Proteomes" id="UP000306552">
    <property type="component" value="Unassembled WGS sequence"/>
</dbReference>
<evidence type="ECO:0000259" key="1">
    <source>
        <dbReference type="Pfam" id="PF00535"/>
    </source>
</evidence>
<dbReference type="PANTHER" id="PTHR43179">
    <property type="entry name" value="RHAMNOSYLTRANSFERASE WBBL"/>
    <property type="match status" value="1"/>
</dbReference>
<evidence type="ECO:0000313" key="3">
    <source>
        <dbReference type="Proteomes" id="UP000306552"/>
    </source>
</evidence>
<keyword evidence="2" id="KW-0808">Transferase</keyword>
<proteinExistence type="predicted"/>
<dbReference type="RefSeq" id="WP_138931744.1">
    <property type="nucleotide sequence ID" value="NZ_SWMU01000002.1"/>
</dbReference>
<dbReference type="CDD" id="cd04186">
    <property type="entry name" value="GT_2_like_c"/>
    <property type="match status" value="1"/>
</dbReference>
<reference evidence="2 3" key="1">
    <citation type="submission" date="2019-04" db="EMBL/GenBank/DDBJ databases">
        <title>Psychroflexus halotolerans sp. nov., isolated from a marine solar saltern.</title>
        <authorList>
            <person name="Feng X."/>
        </authorList>
    </citation>
    <scope>NUCLEOTIDE SEQUENCE [LARGE SCALE GENOMIC DNA]</scope>
    <source>
        <strain evidence="2 3">WDS2C27</strain>
    </source>
</reference>
<accession>A0A4U5TRL9</accession>
<dbReference type="InterPro" id="IPR001173">
    <property type="entry name" value="Glyco_trans_2-like"/>
</dbReference>
<dbReference type="InterPro" id="IPR029044">
    <property type="entry name" value="Nucleotide-diphossugar_trans"/>
</dbReference>
<dbReference type="AlphaFoldDB" id="A0A4U5TRL9"/>
<feature type="domain" description="Glycosyltransferase 2-like" evidence="1">
    <location>
        <begin position="5"/>
        <end position="190"/>
    </location>
</feature>
<dbReference type="Pfam" id="PF00535">
    <property type="entry name" value="Glycos_transf_2"/>
    <property type="match status" value="1"/>
</dbReference>
<organism evidence="2 3">
    <name type="scientific">Mesohalobacter halotolerans</name>
    <dbReference type="NCBI Taxonomy" id="1883405"/>
    <lineage>
        <taxon>Bacteria</taxon>
        <taxon>Pseudomonadati</taxon>
        <taxon>Bacteroidota</taxon>
        <taxon>Flavobacteriia</taxon>
        <taxon>Flavobacteriales</taxon>
        <taxon>Flavobacteriaceae</taxon>
        <taxon>Mesohalobacter</taxon>
    </lineage>
</organism>
<sequence>MLDISVIIINYNSSKYTIECVKSIIAHTSDKLNKEIIVVDNNSNNLDFTALKKACKNLKIASLHIYRNQKNSGFGGGNMLGYRYSKGKYLAFINNDVLLNNDCLGLLKNEYDINTKIGISGPTTYTNGGKILPTLDFFASPVKYFFGRKFFKFTRPKLFHDRNRKLHKTTFGDFVSGSFMFINREVFKNIGGFDENIFLYHEETDLCKRLKKSGLGAAIIPQAECFHYHGASTEKSIRIKTELKRSLLYVIRKHYGIFSYKLIHVHMVLKYSFKSLWNTKYRFLRNHILQGVTLNKSTHIIHEN</sequence>
<protein>
    <submittedName>
        <fullName evidence="2">Glycosyltransferase family 2 protein</fullName>
    </submittedName>
</protein>
<dbReference type="Gene3D" id="3.90.550.10">
    <property type="entry name" value="Spore Coat Polysaccharide Biosynthesis Protein SpsA, Chain A"/>
    <property type="match status" value="1"/>
</dbReference>
<dbReference type="GO" id="GO:0016740">
    <property type="term" value="F:transferase activity"/>
    <property type="evidence" value="ECO:0007669"/>
    <property type="project" value="UniProtKB-KW"/>
</dbReference>
<gene>
    <name evidence="2" type="ORF">FCN74_06315</name>
</gene>
<evidence type="ECO:0000313" key="2">
    <source>
        <dbReference type="EMBL" id="TKS56642.1"/>
    </source>
</evidence>
<keyword evidence="3" id="KW-1185">Reference proteome</keyword>
<dbReference type="PANTHER" id="PTHR43179:SF7">
    <property type="entry name" value="RHAMNOSYLTRANSFERASE WBBL"/>
    <property type="match status" value="1"/>
</dbReference>